<evidence type="ECO:0000256" key="1">
    <source>
        <dbReference type="SAM" id="MobiDB-lite"/>
    </source>
</evidence>
<feature type="chain" id="PRO_5017066768" description="Secreted protein" evidence="2">
    <location>
        <begin position="19"/>
        <end position="86"/>
    </location>
</feature>
<dbReference type="EMBL" id="QLNQ01000027">
    <property type="protein sequence ID" value="RCK58896.1"/>
    <property type="molecule type" value="Genomic_DNA"/>
</dbReference>
<evidence type="ECO:0000313" key="4">
    <source>
        <dbReference type="Proteomes" id="UP000253472"/>
    </source>
</evidence>
<accession>A0A367XZ40</accession>
<keyword evidence="4" id="KW-1185">Reference proteome</keyword>
<feature type="signal peptide" evidence="2">
    <location>
        <begin position="1"/>
        <end position="18"/>
    </location>
</feature>
<comment type="caution">
    <text evidence="3">The sequence shown here is derived from an EMBL/GenBank/DDBJ whole genome shotgun (WGS) entry which is preliminary data.</text>
</comment>
<protein>
    <recommendedName>
        <fullName evidence="5">Secreted protein</fullName>
    </recommendedName>
</protein>
<dbReference type="AlphaFoldDB" id="A0A367XZ40"/>
<proteinExistence type="predicted"/>
<dbReference type="Proteomes" id="UP000253472">
    <property type="component" value="Unassembled WGS sequence"/>
</dbReference>
<reference evidence="3 4" key="1">
    <citation type="submission" date="2018-06" db="EMBL/GenBank/DDBJ databases">
        <title>Whole genome sequencing of Candida tropicalis (genome annotated by CSBL at Korea University).</title>
        <authorList>
            <person name="Ahn J."/>
        </authorList>
    </citation>
    <scope>NUCLEOTIDE SEQUENCE [LARGE SCALE GENOMIC DNA]</scope>
    <source>
        <strain evidence="3 4">ATCC 20962</strain>
    </source>
</reference>
<feature type="region of interest" description="Disordered" evidence="1">
    <location>
        <begin position="44"/>
        <end position="86"/>
    </location>
</feature>
<feature type="compositionally biased region" description="Polar residues" evidence="1">
    <location>
        <begin position="44"/>
        <end position="54"/>
    </location>
</feature>
<keyword evidence="2" id="KW-0732">Signal</keyword>
<sequence length="86" mass="9744">MKGRLIDLFIVISPLIWSYSYETNKERNRGQVTIDKMLILTNCSSGPTGGSMSRRNAPRSRQRLTDPAYSTKPKPTTNDNHATECR</sequence>
<evidence type="ECO:0000313" key="3">
    <source>
        <dbReference type="EMBL" id="RCK58896.1"/>
    </source>
</evidence>
<organism evidence="3 4">
    <name type="scientific">Candida viswanathii</name>
    <dbReference type="NCBI Taxonomy" id="5486"/>
    <lineage>
        <taxon>Eukaryota</taxon>
        <taxon>Fungi</taxon>
        <taxon>Dikarya</taxon>
        <taxon>Ascomycota</taxon>
        <taxon>Saccharomycotina</taxon>
        <taxon>Pichiomycetes</taxon>
        <taxon>Debaryomycetaceae</taxon>
        <taxon>Candida/Lodderomyces clade</taxon>
        <taxon>Candida</taxon>
    </lineage>
</organism>
<evidence type="ECO:0008006" key="5">
    <source>
        <dbReference type="Google" id="ProtNLM"/>
    </source>
</evidence>
<evidence type="ECO:0000256" key="2">
    <source>
        <dbReference type="SAM" id="SignalP"/>
    </source>
</evidence>
<gene>
    <name evidence="3" type="ORF">Cantr_07132</name>
</gene>
<name>A0A367XZ40_9ASCO</name>